<protein>
    <submittedName>
        <fullName evidence="1">Uncharacterized protein</fullName>
    </submittedName>
</protein>
<gene>
    <name evidence="1" type="ORF">L1987_60106</name>
</gene>
<keyword evidence="2" id="KW-1185">Reference proteome</keyword>
<organism evidence="1 2">
    <name type="scientific">Smallanthus sonchifolius</name>
    <dbReference type="NCBI Taxonomy" id="185202"/>
    <lineage>
        <taxon>Eukaryota</taxon>
        <taxon>Viridiplantae</taxon>
        <taxon>Streptophyta</taxon>
        <taxon>Embryophyta</taxon>
        <taxon>Tracheophyta</taxon>
        <taxon>Spermatophyta</taxon>
        <taxon>Magnoliopsida</taxon>
        <taxon>eudicotyledons</taxon>
        <taxon>Gunneridae</taxon>
        <taxon>Pentapetalae</taxon>
        <taxon>asterids</taxon>
        <taxon>campanulids</taxon>
        <taxon>Asterales</taxon>
        <taxon>Asteraceae</taxon>
        <taxon>Asteroideae</taxon>
        <taxon>Heliantheae alliance</taxon>
        <taxon>Millerieae</taxon>
        <taxon>Smallanthus</taxon>
    </lineage>
</organism>
<comment type="caution">
    <text evidence="1">The sequence shown here is derived from an EMBL/GenBank/DDBJ whole genome shotgun (WGS) entry which is preliminary data.</text>
</comment>
<reference evidence="1 2" key="2">
    <citation type="journal article" date="2022" name="Mol. Ecol. Resour.">
        <title>The genomes of chicory, endive, great burdock and yacon provide insights into Asteraceae paleo-polyploidization history and plant inulin production.</title>
        <authorList>
            <person name="Fan W."/>
            <person name="Wang S."/>
            <person name="Wang H."/>
            <person name="Wang A."/>
            <person name="Jiang F."/>
            <person name="Liu H."/>
            <person name="Zhao H."/>
            <person name="Xu D."/>
            <person name="Zhang Y."/>
        </authorList>
    </citation>
    <scope>NUCLEOTIDE SEQUENCE [LARGE SCALE GENOMIC DNA]</scope>
    <source>
        <strain evidence="2">cv. Yunnan</strain>
        <tissue evidence="1">Leaves</tissue>
    </source>
</reference>
<sequence>MQYDSRSSPRIGEDLKKTRLLWKNLPFNMGINKSSYFYWNFLKFNQNLASFGRWIWRLGIQIKPKWRFLLAGIFSGK</sequence>
<dbReference type="EMBL" id="CM042037">
    <property type="protein sequence ID" value="KAI3742424.1"/>
    <property type="molecule type" value="Genomic_DNA"/>
</dbReference>
<dbReference type="Proteomes" id="UP001056120">
    <property type="component" value="Linkage Group LG20"/>
</dbReference>
<proteinExistence type="predicted"/>
<accession>A0ACB9D764</accession>
<reference evidence="2" key="1">
    <citation type="journal article" date="2022" name="Mol. Ecol. Resour.">
        <title>The genomes of chicory, endive, great burdock and yacon provide insights into Asteraceae palaeo-polyploidization history and plant inulin production.</title>
        <authorList>
            <person name="Fan W."/>
            <person name="Wang S."/>
            <person name="Wang H."/>
            <person name="Wang A."/>
            <person name="Jiang F."/>
            <person name="Liu H."/>
            <person name="Zhao H."/>
            <person name="Xu D."/>
            <person name="Zhang Y."/>
        </authorList>
    </citation>
    <scope>NUCLEOTIDE SEQUENCE [LARGE SCALE GENOMIC DNA]</scope>
    <source>
        <strain evidence="2">cv. Yunnan</strain>
    </source>
</reference>
<evidence type="ECO:0000313" key="1">
    <source>
        <dbReference type="EMBL" id="KAI3742424.1"/>
    </source>
</evidence>
<name>A0ACB9D764_9ASTR</name>
<evidence type="ECO:0000313" key="2">
    <source>
        <dbReference type="Proteomes" id="UP001056120"/>
    </source>
</evidence>